<gene>
    <name evidence="1" type="ORF">JOF56_006589</name>
</gene>
<organism evidence="1 2">
    <name type="scientific">Kibdelosporangium banguiense</name>
    <dbReference type="NCBI Taxonomy" id="1365924"/>
    <lineage>
        <taxon>Bacteria</taxon>
        <taxon>Bacillati</taxon>
        <taxon>Actinomycetota</taxon>
        <taxon>Actinomycetes</taxon>
        <taxon>Pseudonocardiales</taxon>
        <taxon>Pseudonocardiaceae</taxon>
        <taxon>Kibdelosporangium</taxon>
    </lineage>
</organism>
<evidence type="ECO:0000313" key="1">
    <source>
        <dbReference type="EMBL" id="MBP2326204.1"/>
    </source>
</evidence>
<keyword evidence="2" id="KW-1185">Reference proteome</keyword>
<dbReference type="RefSeq" id="WP_209643294.1">
    <property type="nucleotide sequence ID" value="NZ_JAGINW010000001.1"/>
</dbReference>
<proteinExistence type="predicted"/>
<evidence type="ECO:0000313" key="2">
    <source>
        <dbReference type="Proteomes" id="UP001519332"/>
    </source>
</evidence>
<name>A0ABS4TP92_9PSEU</name>
<protein>
    <recommendedName>
        <fullName evidence="3">SMI1/KNR4 family protein</fullName>
    </recommendedName>
</protein>
<accession>A0ABS4TP92</accession>
<sequence length="151" mass="16333">MRTVAQAWDNWLKALESHGFDARGMTRPSASDEDIPAAVAALYQLSDGQTESWRSELPGATDLFPSSRFLPAAEARDLWPEWADLGVPFALDAGGGCLAVDLAGQVVVLDPDEPPRVVAPDLVAYLEALAEYPLEIEDDEGDLIWDAPGLR</sequence>
<comment type="caution">
    <text evidence="1">The sequence shown here is derived from an EMBL/GenBank/DDBJ whole genome shotgun (WGS) entry which is preliminary data.</text>
</comment>
<dbReference type="EMBL" id="JAGINW010000001">
    <property type="protein sequence ID" value="MBP2326204.1"/>
    <property type="molecule type" value="Genomic_DNA"/>
</dbReference>
<evidence type="ECO:0008006" key="3">
    <source>
        <dbReference type="Google" id="ProtNLM"/>
    </source>
</evidence>
<reference evidence="1 2" key="1">
    <citation type="submission" date="2021-03" db="EMBL/GenBank/DDBJ databases">
        <title>Sequencing the genomes of 1000 actinobacteria strains.</title>
        <authorList>
            <person name="Klenk H.-P."/>
        </authorList>
    </citation>
    <scope>NUCLEOTIDE SEQUENCE [LARGE SCALE GENOMIC DNA]</scope>
    <source>
        <strain evidence="1 2">DSM 46670</strain>
    </source>
</reference>
<dbReference type="Proteomes" id="UP001519332">
    <property type="component" value="Unassembled WGS sequence"/>
</dbReference>